<evidence type="ECO:0000256" key="7">
    <source>
        <dbReference type="ARBA" id="ARBA00023136"/>
    </source>
</evidence>
<evidence type="ECO:0000256" key="9">
    <source>
        <dbReference type="ARBA" id="ARBA00023224"/>
    </source>
</evidence>
<dbReference type="Proteomes" id="UP000015103">
    <property type="component" value="Unassembled WGS sequence"/>
</dbReference>
<evidence type="ECO:0000256" key="3">
    <source>
        <dbReference type="ARBA" id="ARBA00022606"/>
    </source>
</evidence>
<name>T1HBA0_RHOPR</name>
<keyword evidence="5 10" id="KW-0552">Olfaction</keyword>
<feature type="transmembrane region" description="Helical" evidence="10">
    <location>
        <begin position="127"/>
        <end position="150"/>
    </location>
</feature>
<evidence type="ECO:0000313" key="12">
    <source>
        <dbReference type="Proteomes" id="UP000015103"/>
    </source>
</evidence>
<keyword evidence="4 10" id="KW-0812">Transmembrane</keyword>
<dbReference type="HOGENOM" id="CLU_047177_0_0_1"/>
<dbReference type="Pfam" id="PF02949">
    <property type="entry name" value="7tm_6"/>
    <property type="match status" value="1"/>
</dbReference>
<organism evidence="11 12">
    <name type="scientific">Rhodnius prolixus</name>
    <name type="common">Triatomid bug</name>
    <dbReference type="NCBI Taxonomy" id="13249"/>
    <lineage>
        <taxon>Eukaryota</taxon>
        <taxon>Metazoa</taxon>
        <taxon>Ecdysozoa</taxon>
        <taxon>Arthropoda</taxon>
        <taxon>Hexapoda</taxon>
        <taxon>Insecta</taxon>
        <taxon>Pterygota</taxon>
        <taxon>Neoptera</taxon>
        <taxon>Paraneoptera</taxon>
        <taxon>Hemiptera</taxon>
        <taxon>Heteroptera</taxon>
        <taxon>Panheteroptera</taxon>
        <taxon>Cimicomorpha</taxon>
        <taxon>Reduviidae</taxon>
        <taxon>Triatominae</taxon>
        <taxon>Rhodnius</taxon>
    </lineage>
</organism>
<evidence type="ECO:0000256" key="8">
    <source>
        <dbReference type="ARBA" id="ARBA00023170"/>
    </source>
</evidence>
<dbReference type="GO" id="GO:0004984">
    <property type="term" value="F:olfactory receptor activity"/>
    <property type="evidence" value="ECO:0007669"/>
    <property type="project" value="InterPro"/>
</dbReference>
<keyword evidence="9 10" id="KW-0807">Transducer</keyword>
<accession>T1HBA0</accession>
<dbReference type="RefSeq" id="XP_073992332.1">
    <property type="nucleotide sequence ID" value="XM_074136231.1"/>
</dbReference>
<comment type="caution">
    <text evidence="10">Lacks conserved residue(s) required for the propagation of feature annotation.</text>
</comment>
<dbReference type="OMA" id="DINWLEL"/>
<dbReference type="GeneID" id="141458360"/>
<dbReference type="InParanoid" id="T1HBA0"/>
<dbReference type="EMBL" id="ACPB03011767">
    <property type="status" value="NOT_ANNOTATED_CDS"/>
    <property type="molecule type" value="Genomic_DNA"/>
</dbReference>
<dbReference type="PANTHER" id="PTHR21137:SF35">
    <property type="entry name" value="ODORANT RECEPTOR 19A-RELATED"/>
    <property type="match status" value="1"/>
</dbReference>
<dbReference type="GO" id="GO:0005886">
    <property type="term" value="C:plasma membrane"/>
    <property type="evidence" value="ECO:0007669"/>
    <property type="project" value="UniProtKB-SubCell"/>
</dbReference>
<comment type="similarity">
    <text evidence="10">Belongs to the insect chemoreceptor superfamily. Heteromeric odorant receptor channel (TC 1.A.69) family.</text>
</comment>
<proteinExistence type="inferred from homology"/>
<evidence type="ECO:0000256" key="5">
    <source>
        <dbReference type="ARBA" id="ARBA00022725"/>
    </source>
</evidence>
<evidence type="ECO:0000256" key="4">
    <source>
        <dbReference type="ARBA" id="ARBA00022692"/>
    </source>
</evidence>
<evidence type="ECO:0000256" key="2">
    <source>
        <dbReference type="ARBA" id="ARBA00022475"/>
    </source>
</evidence>
<dbReference type="GO" id="GO:0007165">
    <property type="term" value="P:signal transduction"/>
    <property type="evidence" value="ECO:0007669"/>
    <property type="project" value="UniProtKB-KW"/>
</dbReference>
<keyword evidence="2" id="KW-1003">Cell membrane</keyword>
<dbReference type="EnsemblMetazoa" id="RPRC001309-RA">
    <property type="protein sequence ID" value="RPRC001309-PA"/>
    <property type="gene ID" value="RPRC001309"/>
</dbReference>
<keyword evidence="6 10" id="KW-1133">Transmembrane helix</keyword>
<keyword evidence="7 10" id="KW-0472">Membrane</keyword>
<evidence type="ECO:0000313" key="11">
    <source>
        <dbReference type="EnsemblMetazoa" id="RPRC001309-PA"/>
    </source>
</evidence>
<comment type="subcellular location">
    <subcellularLocation>
        <location evidence="1 10">Cell membrane</location>
        <topology evidence="1 10">Multi-pass membrane protein</topology>
    </subcellularLocation>
</comment>
<dbReference type="InterPro" id="IPR004117">
    <property type="entry name" value="7tm6_olfct_rcpt"/>
</dbReference>
<keyword evidence="8 10" id="KW-0675">Receptor</keyword>
<protein>
    <recommendedName>
        <fullName evidence="10">Odorant receptor</fullName>
    </recommendedName>
</protein>
<feature type="transmembrane region" description="Helical" evidence="10">
    <location>
        <begin position="300"/>
        <end position="320"/>
    </location>
</feature>
<feature type="transmembrane region" description="Helical" evidence="10">
    <location>
        <begin position="273"/>
        <end position="294"/>
    </location>
</feature>
<sequence length="397" mass="46363">MNRLNNDLLKGYLNYFATFAFYIEDKRSAKLYSIYFTIYNVLTLALITNSFLSLMPDIDKMAVLFHHFTVEFDMTAHVIICYYCRPNIHRLVEGLNVTHDYQSQLIQKFVTQVEVERNEKANQILKGSYIACFFTCVTFVLAGVFDRYILHKTKYFLLVPMVFPLSLDQWTGYIILLIWQFVALALAVGMLFCLFDFLYLFYIKIITELKILDYALSTIKERAAEIRESNEKKYNKTLDHKMGDYYEESIKHCVIHHIQIISTFNDMRTTESWMYFIGNAVILGLLVCTGVTLLTDDLLLKIKFVLIMGITMVYVFFFFWMGQDMSDASEDILLTLHNAHWIDMPKKCRTALLIIMARTMKPLIISSVDGVDITMENFMALLKAAYSCFNLLMQMKE</sequence>
<evidence type="ECO:0000256" key="10">
    <source>
        <dbReference type="RuleBase" id="RU351113"/>
    </source>
</evidence>
<feature type="transmembrane region" description="Helical" evidence="10">
    <location>
        <begin position="32"/>
        <end position="52"/>
    </location>
</feature>
<dbReference type="AlphaFoldDB" id="T1HBA0"/>
<dbReference type="PANTHER" id="PTHR21137">
    <property type="entry name" value="ODORANT RECEPTOR"/>
    <property type="match status" value="1"/>
</dbReference>
<dbReference type="GO" id="GO:0005549">
    <property type="term" value="F:odorant binding"/>
    <property type="evidence" value="ECO:0007669"/>
    <property type="project" value="InterPro"/>
</dbReference>
<evidence type="ECO:0000256" key="6">
    <source>
        <dbReference type="ARBA" id="ARBA00022989"/>
    </source>
</evidence>
<feature type="transmembrane region" description="Helical" evidence="10">
    <location>
        <begin position="170"/>
        <end position="202"/>
    </location>
</feature>
<keyword evidence="3 10" id="KW-0716">Sensory transduction</keyword>
<dbReference type="VEuPathDB" id="VectorBase:RPRC001309"/>
<evidence type="ECO:0000256" key="1">
    <source>
        <dbReference type="ARBA" id="ARBA00004651"/>
    </source>
</evidence>
<keyword evidence="12" id="KW-1185">Reference proteome</keyword>
<reference evidence="11" key="1">
    <citation type="submission" date="2015-05" db="UniProtKB">
        <authorList>
            <consortium name="EnsemblMetazoa"/>
        </authorList>
    </citation>
    <scope>IDENTIFICATION</scope>
</reference>